<comment type="caution">
    <text evidence="2">The sequence shown here is derived from an EMBL/GenBank/DDBJ whole genome shotgun (WGS) entry which is preliminary data.</text>
</comment>
<evidence type="ECO:0000256" key="1">
    <source>
        <dbReference type="SAM" id="MobiDB-lite"/>
    </source>
</evidence>
<accession>A0AA37BC73</accession>
<dbReference type="EMBL" id="BMQD01000001">
    <property type="protein sequence ID" value="GGK49172.1"/>
    <property type="molecule type" value="Genomic_DNA"/>
</dbReference>
<name>A0AA37BC73_9ACTN</name>
<organism evidence="2 3">
    <name type="scientific">Planomonospora parontospora</name>
    <dbReference type="NCBI Taxonomy" id="58119"/>
    <lineage>
        <taxon>Bacteria</taxon>
        <taxon>Bacillati</taxon>
        <taxon>Actinomycetota</taxon>
        <taxon>Actinomycetes</taxon>
        <taxon>Streptosporangiales</taxon>
        <taxon>Streptosporangiaceae</taxon>
        <taxon>Planomonospora</taxon>
    </lineage>
</organism>
<gene>
    <name evidence="2" type="ORF">GCM10010126_05970</name>
</gene>
<feature type="region of interest" description="Disordered" evidence="1">
    <location>
        <begin position="1"/>
        <end position="48"/>
    </location>
</feature>
<dbReference type="Proteomes" id="UP000627984">
    <property type="component" value="Unassembled WGS sequence"/>
</dbReference>
<dbReference type="AlphaFoldDB" id="A0AA37BC73"/>
<reference evidence="2" key="2">
    <citation type="submission" date="2022-09" db="EMBL/GenBank/DDBJ databases">
        <authorList>
            <person name="Sun Q."/>
            <person name="Ohkuma M."/>
        </authorList>
    </citation>
    <scope>NUCLEOTIDE SEQUENCE</scope>
    <source>
        <strain evidence="2">JCM 3093</strain>
    </source>
</reference>
<evidence type="ECO:0000313" key="2">
    <source>
        <dbReference type="EMBL" id="GGK49172.1"/>
    </source>
</evidence>
<protein>
    <submittedName>
        <fullName evidence="2">Uncharacterized protein</fullName>
    </submittedName>
</protein>
<sequence>MKIIGSPLLVDGGTRSRNDPPTMLVIPAAGPLRDTGDTGNRAGLPGGAANIPVRKLSTAILRQRVKSG</sequence>
<proteinExistence type="predicted"/>
<evidence type="ECO:0000313" key="3">
    <source>
        <dbReference type="Proteomes" id="UP000627984"/>
    </source>
</evidence>
<reference evidence="2" key="1">
    <citation type="journal article" date="2014" name="Int. J. Syst. Evol. Microbiol.">
        <title>Complete genome sequence of Corynebacterium casei LMG S-19264T (=DSM 44701T), isolated from a smear-ripened cheese.</title>
        <authorList>
            <consortium name="US DOE Joint Genome Institute (JGI-PGF)"/>
            <person name="Walter F."/>
            <person name="Albersmeier A."/>
            <person name="Kalinowski J."/>
            <person name="Ruckert C."/>
        </authorList>
    </citation>
    <scope>NUCLEOTIDE SEQUENCE</scope>
    <source>
        <strain evidence="2">JCM 3093</strain>
    </source>
</reference>